<name>A0A4P9Y534_9FUNG</name>
<evidence type="ECO:0000256" key="2">
    <source>
        <dbReference type="ARBA" id="ARBA00022723"/>
    </source>
</evidence>
<keyword evidence="5" id="KW-0460">Magnesium</keyword>
<dbReference type="GO" id="GO:0046872">
    <property type="term" value="F:metal ion binding"/>
    <property type="evidence" value="ECO:0007669"/>
    <property type="project" value="UniProtKB-KW"/>
</dbReference>
<proteinExistence type="predicted"/>
<dbReference type="GO" id="GO:0019829">
    <property type="term" value="F:ATPase-coupled monoatomic cation transmembrane transporter activity"/>
    <property type="evidence" value="ECO:0007669"/>
    <property type="project" value="TreeGrafter"/>
</dbReference>
<sequence length="264" mass="30340">MASLELFQYYFSVVVAQWSWILIDSVVTVGLSWALTMAQPAKTLAPSRPTARLLGPETLWSAGGQIALNFAFLSGGFGILYRQSWFRCREFDASAVDTARWWLLGDSYEAEVIAIICLFQFINAAATFNFGHRYRRAWWRNWTLVLYWASLMTLVSWMCLADPNRVGCFFRLNCGTASVLTNELGYPQPNWSISSYNSPLGHNVMPTSFRWLLWAWCMLNAILAILWERMVIVGPVRQWIIRHKAKDEAEEEMVRLEGKEGKML</sequence>
<comment type="subcellular location">
    <subcellularLocation>
        <location evidence="1">Membrane</location>
        <topology evidence="1">Multi-pass membrane protein</topology>
    </subcellularLocation>
</comment>
<dbReference type="AlphaFoldDB" id="A0A4P9Y534"/>
<evidence type="ECO:0000256" key="7">
    <source>
        <dbReference type="SAM" id="Phobius"/>
    </source>
</evidence>
<dbReference type="GO" id="GO:0016020">
    <property type="term" value="C:membrane"/>
    <property type="evidence" value="ECO:0007669"/>
    <property type="project" value="UniProtKB-SubCell"/>
</dbReference>
<evidence type="ECO:0000313" key="8">
    <source>
        <dbReference type="EMBL" id="RKP14077.1"/>
    </source>
</evidence>
<evidence type="ECO:0000256" key="6">
    <source>
        <dbReference type="ARBA" id="ARBA00022967"/>
    </source>
</evidence>
<feature type="transmembrane region" description="Helical" evidence="7">
    <location>
        <begin position="209"/>
        <end position="227"/>
    </location>
</feature>
<dbReference type="InterPro" id="IPR006544">
    <property type="entry name" value="P-type_TPase_V"/>
</dbReference>
<dbReference type="OrthoDB" id="48943at2759"/>
<keyword evidence="3" id="KW-0547">Nucleotide-binding</keyword>
<keyword evidence="7" id="KW-0472">Membrane</keyword>
<dbReference type="SUPFAM" id="SSF81665">
    <property type="entry name" value="Calcium ATPase, transmembrane domain M"/>
    <property type="match status" value="1"/>
</dbReference>
<keyword evidence="9" id="KW-1185">Reference proteome</keyword>
<reference evidence="9" key="1">
    <citation type="journal article" date="2018" name="Nat. Microbiol.">
        <title>Leveraging single-cell genomics to expand the fungal tree of life.</title>
        <authorList>
            <person name="Ahrendt S.R."/>
            <person name="Quandt C.A."/>
            <person name="Ciobanu D."/>
            <person name="Clum A."/>
            <person name="Salamov A."/>
            <person name="Andreopoulos B."/>
            <person name="Cheng J.F."/>
            <person name="Woyke T."/>
            <person name="Pelin A."/>
            <person name="Henrissat B."/>
            <person name="Reynolds N.K."/>
            <person name="Benny G.L."/>
            <person name="Smith M.E."/>
            <person name="James T.Y."/>
            <person name="Grigoriev I.V."/>
        </authorList>
    </citation>
    <scope>NUCLEOTIDE SEQUENCE [LARGE SCALE GENOMIC DNA]</scope>
</reference>
<feature type="transmembrane region" description="Helical" evidence="7">
    <location>
        <begin position="112"/>
        <end position="130"/>
    </location>
</feature>
<gene>
    <name evidence="8" type="ORF">BJ684DRAFT_19487</name>
</gene>
<dbReference type="GO" id="GO:0140358">
    <property type="term" value="F:P-type transmembrane transporter activity"/>
    <property type="evidence" value="ECO:0007669"/>
    <property type="project" value="InterPro"/>
</dbReference>
<keyword evidence="4" id="KW-0067">ATP-binding</keyword>
<dbReference type="PANTHER" id="PTHR45630:SF11">
    <property type="entry name" value="CATION-TRANSPORTING P-TYPE ATPASE N-TERMINAL DOMAIN-CONTAINING PROTEIN"/>
    <property type="match status" value="1"/>
</dbReference>
<dbReference type="InterPro" id="IPR023298">
    <property type="entry name" value="ATPase_P-typ_TM_dom_sf"/>
</dbReference>
<keyword evidence="2" id="KW-0479">Metal-binding</keyword>
<feature type="transmembrane region" description="Helical" evidence="7">
    <location>
        <begin position="20"/>
        <end position="38"/>
    </location>
</feature>
<organism evidence="8 9">
    <name type="scientific">Piptocephalis cylindrospora</name>
    <dbReference type="NCBI Taxonomy" id="1907219"/>
    <lineage>
        <taxon>Eukaryota</taxon>
        <taxon>Fungi</taxon>
        <taxon>Fungi incertae sedis</taxon>
        <taxon>Zoopagomycota</taxon>
        <taxon>Zoopagomycotina</taxon>
        <taxon>Zoopagomycetes</taxon>
        <taxon>Zoopagales</taxon>
        <taxon>Piptocephalidaceae</taxon>
        <taxon>Piptocephalis</taxon>
    </lineage>
</organism>
<accession>A0A4P9Y534</accession>
<feature type="transmembrane region" description="Helical" evidence="7">
    <location>
        <begin position="142"/>
        <end position="160"/>
    </location>
</feature>
<keyword evidence="7" id="KW-0812">Transmembrane</keyword>
<keyword evidence="7" id="KW-1133">Transmembrane helix</keyword>
<evidence type="ECO:0000313" key="9">
    <source>
        <dbReference type="Proteomes" id="UP000267251"/>
    </source>
</evidence>
<keyword evidence="6" id="KW-1278">Translocase</keyword>
<evidence type="ECO:0000256" key="5">
    <source>
        <dbReference type="ARBA" id="ARBA00022842"/>
    </source>
</evidence>
<dbReference type="GO" id="GO:0005524">
    <property type="term" value="F:ATP binding"/>
    <property type="evidence" value="ECO:0007669"/>
    <property type="project" value="UniProtKB-KW"/>
</dbReference>
<protein>
    <submittedName>
        <fullName evidence="8">Uncharacterized protein</fullName>
    </submittedName>
</protein>
<evidence type="ECO:0000256" key="4">
    <source>
        <dbReference type="ARBA" id="ARBA00022840"/>
    </source>
</evidence>
<evidence type="ECO:0000256" key="3">
    <source>
        <dbReference type="ARBA" id="ARBA00022741"/>
    </source>
</evidence>
<feature type="transmembrane region" description="Helical" evidence="7">
    <location>
        <begin position="59"/>
        <end position="81"/>
    </location>
</feature>
<dbReference type="PANTHER" id="PTHR45630">
    <property type="entry name" value="CATION-TRANSPORTING ATPASE-RELATED"/>
    <property type="match status" value="1"/>
</dbReference>
<dbReference type="EMBL" id="KZ987889">
    <property type="protein sequence ID" value="RKP14077.1"/>
    <property type="molecule type" value="Genomic_DNA"/>
</dbReference>
<evidence type="ECO:0000256" key="1">
    <source>
        <dbReference type="ARBA" id="ARBA00004141"/>
    </source>
</evidence>
<dbReference type="Proteomes" id="UP000267251">
    <property type="component" value="Unassembled WGS sequence"/>
</dbReference>